<accession>A0A1T4W3K8</accession>
<dbReference type="InterPro" id="IPR011990">
    <property type="entry name" value="TPR-like_helical_dom_sf"/>
</dbReference>
<dbReference type="Pfam" id="PF14559">
    <property type="entry name" value="TPR_19"/>
    <property type="match status" value="1"/>
</dbReference>
<proteinExistence type="predicted"/>
<dbReference type="AlphaFoldDB" id="A0A1T4W3K8"/>
<dbReference type="RefSeq" id="WP_078715797.1">
    <property type="nucleotide sequence ID" value="NZ_FUYC01000001.1"/>
</dbReference>
<dbReference type="Proteomes" id="UP000190027">
    <property type="component" value="Unassembled WGS sequence"/>
</dbReference>
<organism evidence="2 3">
    <name type="scientific">Paucidesulfovibrio gracilis DSM 16080</name>
    <dbReference type="NCBI Taxonomy" id="1121449"/>
    <lineage>
        <taxon>Bacteria</taxon>
        <taxon>Pseudomonadati</taxon>
        <taxon>Thermodesulfobacteriota</taxon>
        <taxon>Desulfovibrionia</taxon>
        <taxon>Desulfovibrionales</taxon>
        <taxon>Desulfovibrionaceae</taxon>
        <taxon>Paucidesulfovibrio</taxon>
    </lineage>
</organism>
<sequence length="295" mass="33258">MSVTAKEIREHIARARAAGQKGDLLRCLKCLRNASAGLVDNKVFGREKFEIESLLVEALRDLNRMRTMQRVLPQGVHYVRGKEARLHSKLAHLYAKLKEAIDRACLEKMRQRMLTLDETLLAAQEQLKNKDYLEARKLFRRAADHFPDQPGLLSDIGTRMLMGGLVQEAVEYLRRGLEQNARDERGHSSLIMCYEVLGMAEKVEEAIKNAIRQLGPREDLYLRLGKVALQRRNWSTALNVAEAVLKKNPLNVEARKIRAKARPKVYGNGSPTSASTKPAGATASARKGKSYNLDM</sequence>
<dbReference type="OrthoDB" id="5448387at2"/>
<protein>
    <submittedName>
        <fullName evidence="2">Tetratricopeptide repeat-containing protein</fullName>
    </submittedName>
</protein>
<dbReference type="SUPFAM" id="SSF48452">
    <property type="entry name" value="TPR-like"/>
    <property type="match status" value="1"/>
</dbReference>
<evidence type="ECO:0000313" key="2">
    <source>
        <dbReference type="EMBL" id="SKA71816.1"/>
    </source>
</evidence>
<feature type="region of interest" description="Disordered" evidence="1">
    <location>
        <begin position="263"/>
        <end position="295"/>
    </location>
</feature>
<evidence type="ECO:0000313" key="3">
    <source>
        <dbReference type="Proteomes" id="UP000190027"/>
    </source>
</evidence>
<dbReference type="Pfam" id="PF13432">
    <property type="entry name" value="TPR_16"/>
    <property type="match status" value="1"/>
</dbReference>
<dbReference type="STRING" id="1121449.SAMN02745704_00212"/>
<evidence type="ECO:0000256" key="1">
    <source>
        <dbReference type="SAM" id="MobiDB-lite"/>
    </source>
</evidence>
<keyword evidence="3" id="KW-1185">Reference proteome</keyword>
<name>A0A1T4W3K8_9BACT</name>
<reference evidence="2 3" key="1">
    <citation type="submission" date="2017-02" db="EMBL/GenBank/DDBJ databases">
        <authorList>
            <person name="Peterson S.W."/>
        </authorList>
    </citation>
    <scope>NUCLEOTIDE SEQUENCE [LARGE SCALE GENOMIC DNA]</scope>
    <source>
        <strain evidence="2 3">DSM 16080</strain>
    </source>
</reference>
<gene>
    <name evidence="2" type="ORF">SAMN02745704_00212</name>
</gene>
<dbReference type="EMBL" id="FUYC01000001">
    <property type="protein sequence ID" value="SKA71816.1"/>
    <property type="molecule type" value="Genomic_DNA"/>
</dbReference>
<dbReference type="Gene3D" id="1.25.40.10">
    <property type="entry name" value="Tetratricopeptide repeat domain"/>
    <property type="match status" value="1"/>
</dbReference>